<evidence type="ECO:0000313" key="2">
    <source>
        <dbReference type="Proteomes" id="UP000813420"/>
    </source>
</evidence>
<gene>
    <name evidence="1" type="ORF">K8V39_04955</name>
</gene>
<organism evidence="1 2">
    <name type="scientific">Merdimonas faecis</name>
    <dbReference type="NCBI Taxonomy" id="1653435"/>
    <lineage>
        <taxon>Bacteria</taxon>
        <taxon>Bacillati</taxon>
        <taxon>Bacillota</taxon>
        <taxon>Clostridia</taxon>
        <taxon>Lachnospirales</taxon>
        <taxon>Lachnospiraceae</taxon>
        <taxon>Merdimonas</taxon>
    </lineage>
</organism>
<reference evidence="1" key="2">
    <citation type="submission" date="2021-09" db="EMBL/GenBank/DDBJ databases">
        <authorList>
            <person name="Gilroy R."/>
        </authorList>
    </citation>
    <scope>NUCLEOTIDE SEQUENCE</scope>
    <source>
        <strain evidence="1">USAMLcec4-12693</strain>
    </source>
</reference>
<comment type="caution">
    <text evidence="1">The sequence shown here is derived from an EMBL/GenBank/DDBJ whole genome shotgun (WGS) entry which is preliminary data.</text>
</comment>
<name>A0A9D3AIN6_9FIRM</name>
<evidence type="ECO:0000313" key="1">
    <source>
        <dbReference type="EMBL" id="HJH49594.1"/>
    </source>
</evidence>
<proteinExistence type="predicted"/>
<dbReference type="AlphaFoldDB" id="A0A9D3AIN6"/>
<protein>
    <submittedName>
        <fullName evidence="1">Uncharacterized protein</fullName>
    </submittedName>
</protein>
<accession>A0A9D3AIN6</accession>
<dbReference type="Proteomes" id="UP000813420">
    <property type="component" value="Unassembled WGS sequence"/>
</dbReference>
<dbReference type="EMBL" id="DYXE01000048">
    <property type="protein sequence ID" value="HJH49594.1"/>
    <property type="molecule type" value="Genomic_DNA"/>
</dbReference>
<dbReference type="RefSeq" id="WP_277271849.1">
    <property type="nucleotide sequence ID" value="NZ_DYXE01000048.1"/>
</dbReference>
<sequence>MKRVPTLMYEAEFQDFLDKQKRAVEEMKKDGVDYMSRVCRLWGRVTATAGEENELCFTASQLDQIFDLAK</sequence>
<reference evidence="1" key="1">
    <citation type="journal article" date="2021" name="PeerJ">
        <title>Extensive microbial diversity within the chicken gut microbiome revealed by metagenomics and culture.</title>
        <authorList>
            <person name="Gilroy R."/>
            <person name="Ravi A."/>
            <person name="Getino M."/>
            <person name="Pursley I."/>
            <person name="Horton D.L."/>
            <person name="Alikhan N.F."/>
            <person name="Baker D."/>
            <person name="Gharbi K."/>
            <person name="Hall N."/>
            <person name="Watson M."/>
            <person name="Adriaenssens E.M."/>
            <person name="Foster-Nyarko E."/>
            <person name="Jarju S."/>
            <person name="Secka A."/>
            <person name="Antonio M."/>
            <person name="Oren A."/>
            <person name="Chaudhuri R.R."/>
            <person name="La Ragione R."/>
            <person name="Hildebrand F."/>
            <person name="Pallen M.J."/>
        </authorList>
    </citation>
    <scope>NUCLEOTIDE SEQUENCE</scope>
    <source>
        <strain evidence="1">USAMLcec4-12693</strain>
    </source>
</reference>